<reference evidence="1 2" key="1">
    <citation type="submission" date="2023-02" db="EMBL/GenBank/DDBJ databases">
        <title>LHISI_Scaffold_Assembly.</title>
        <authorList>
            <person name="Stuart O.P."/>
            <person name="Cleave R."/>
            <person name="Magrath M.J.L."/>
            <person name="Mikheyev A.S."/>
        </authorList>
    </citation>
    <scope>NUCLEOTIDE SEQUENCE [LARGE SCALE GENOMIC DNA]</scope>
    <source>
        <strain evidence="1">Daus_M_001</strain>
        <tissue evidence="1">Leg muscle</tissue>
    </source>
</reference>
<protein>
    <recommendedName>
        <fullName evidence="3">DUF4371 domain-containing protein</fullName>
    </recommendedName>
</protein>
<keyword evidence="2" id="KW-1185">Reference proteome</keyword>
<name>A0ABQ9GYM5_9NEOP</name>
<sequence length="311" mass="35799">MASGTVSVRYSTFMKWENELDTQNTWFKCEKSAGNVTSENLLNMLNQRCTRMLLTLLINLHQFKVFFVKTPVGKAVSSVSDETKYNIGKLVNIAYVLAQEEIEFNKFPKLIDIGETYATVLKGEEFTSCIVITLKIELINNLRNTDYLTICCYCSTDVSVTEKEIVSMMFINKDTSAVEFKYLKITDLPNFSASAIFNNLKDMCIELKILKEIILFVFWQMAHLKILDIYMLLAIHCLSHCLELSVKCYIQLTYLIRVFKILGEVCEFYSKSPSHIHQFQQLAMVLDEENAASVPTSRIQGVRWVSRKKKC</sequence>
<evidence type="ECO:0000313" key="1">
    <source>
        <dbReference type="EMBL" id="KAJ8877120.1"/>
    </source>
</evidence>
<accession>A0ABQ9GYM5</accession>
<dbReference type="EMBL" id="JARBHB010000008">
    <property type="protein sequence ID" value="KAJ8877120.1"/>
    <property type="molecule type" value="Genomic_DNA"/>
</dbReference>
<evidence type="ECO:0000313" key="2">
    <source>
        <dbReference type="Proteomes" id="UP001159363"/>
    </source>
</evidence>
<proteinExistence type="predicted"/>
<organism evidence="1 2">
    <name type="scientific">Dryococelus australis</name>
    <dbReference type="NCBI Taxonomy" id="614101"/>
    <lineage>
        <taxon>Eukaryota</taxon>
        <taxon>Metazoa</taxon>
        <taxon>Ecdysozoa</taxon>
        <taxon>Arthropoda</taxon>
        <taxon>Hexapoda</taxon>
        <taxon>Insecta</taxon>
        <taxon>Pterygota</taxon>
        <taxon>Neoptera</taxon>
        <taxon>Polyneoptera</taxon>
        <taxon>Phasmatodea</taxon>
        <taxon>Verophasmatodea</taxon>
        <taxon>Anareolatae</taxon>
        <taxon>Phasmatidae</taxon>
        <taxon>Eurycanthinae</taxon>
        <taxon>Dryococelus</taxon>
    </lineage>
</organism>
<dbReference type="PANTHER" id="PTHR46880:SF9">
    <property type="entry name" value="ZINC FINGER PROTEIN 862"/>
    <property type="match status" value="1"/>
</dbReference>
<dbReference type="Proteomes" id="UP001159363">
    <property type="component" value="Chromosome 7"/>
</dbReference>
<dbReference type="PANTHER" id="PTHR46880">
    <property type="entry name" value="RAS-ASSOCIATING DOMAIN-CONTAINING PROTEIN"/>
    <property type="match status" value="1"/>
</dbReference>
<evidence type="ECO:0008006" key="3">
    <source>
        <dbReference type="Google" id="ProtNLM"/>
    </source>
</evidence>
<gene>
    <name evidence="1" type="ORF">PR048_021573</name>
</gene>
<comment type="caution">
    <text evidence="1">The sequence shown here is derived from an EMBL/GenBank/DDBJ whole genome shotgun (WGS) entry which is preliminary data.</text>
</comment>